<evidence type="ECO:0000256" key="4">
    <source>
        <dbReference type="ARBA" id="ARBA00023277"/>
    </source>
</evidence>
<dbReference type="Proteomes" id="UP000179076">
    <property type="component" value="Unassembled WGS sequence"/>
</dbReference>
<dbReference type="SFLD" id="SFLDS00003">
    <property type="entry name" value="Haloacid_Dehalogenase"/>
    <property type="match status" value="1"/>
</dbReference>
<name>A0A1F6VAZ4_9PROT</name>
<dbReference type="InterPro" id="IPR036412">
    <property type="entry name" value="HAD-like_sf"/>
</dbReference>
<protein>
    <submittedName>
        <fullName evidence="5">Phosphoglycolate phosphatase</fullName>
    </submittedName>
</protein>
<evidence type="ECO:0000256" key="2">
    <source>
        <dbReference type="ARBA" id="ARBA00022801"/>
    </source>
</evidence>
<keyword evidence="4" id="KW-0119">Carbohydrate metabolism</keyword>
<keyword evidence="3" id="KW-0460">Magnesium</keyword>
<dbReference type="SFLD" id="SFLDG01135">
    <property type="entry name" value="C1.5.6:_HAD__Beta-PGM__Phospha"/>
    <property type="match status" value="1"/>
</dbReference>
<dbReference type="PANTHER" id="PTHR43434">
    <property type="entry name" value="PHOSPHOGLYCOLATE PHOSPHATASE"/>
    <property type="match status" value="1"/>
</dbReference>
<gene>
    <name evidence="5" type="ORF">A2W18_06465</name>
</gene>
<dbReference type="InterPro" id="IPR041492">
    <property type="entry name" value="HAD_2"/>
</dbReference>
<dbReference type="Gene3D" id="3.40.50.1000">
    <property type="entry name" value="HAD superfamily/HAD-like"/>
    <property type="match status" value="1"/>
</dbReference>
<keyword evidence="2" id="KW-0378">Hydrolase</keyword>
<reference evidence="5 6" key="1">
    <citation type="journal article" date="2016" name="Nat. Commun.">
        <title>Thousands of microbial genomes shed light on interconnected biogeochemical processes in an aquifer system.</title>
        <authorList>
            <person name="Anantharaman K."/>
            <person name="Brown C.T."/>
            <person name="Hug L.A."/>
            <person name="Sharon I."/>
            <person name="Castelle C.J."/>
            <person name="Probst A.J."/>
            <person name="Thomas B.C."/>
            <person name="Singh A."/>
            <person name="Wilkins M.J."/>
            <person name="Karaoz U."/>
            <person name="Brodie E.L."/>
            <person name="Williams K.H."/>
            <person name="Hubbard S.S."/>
            <person name="Banfield J.F."/>
        </authorList>
    </citation>
    <scope>NUCLEOTIDE SEQUENCE [LARGE SCALE GENOMIC DNA]</scope>
</reference>
<dbReference type="GO" id="GO:0005829">
    <property type="term" value="C:cytosol"/>
    <property type="evidence" value="ECO:0007669"/>
    <property type="project" value="TreeGrafter"/>
</dbReference>
<dbReference type="EMBL" id="MFSP01000079">
    <property type="protein sequence ID" value="OGI66726.1"/>
    <property type="molecule type" value="Genomic_DNA"/>
</dbReference>
<dbReference type="NCBIfam" id="TIGR01509">
    <property type="entry name" value="HAD-SF-IA-v3"/>
    <property type="match status" value="1"/>
</dbReference>
<dbReference type="GO" id="GO:0008967">
    <property type="term" value="F:phosphoglycolate phosphatase activity"/>
    <property type="evidence" value="ECO:0007669"/>
    <property type="project" value="TreeGrafter"/>
</dbReference>
<sequence>MRNQKIRTVLFDLDGTLADTAPDLAAALNAVITEEGRPTLPFAAIRPLVSHGSTGLIRLGFGMHPTDAGFDVLRERLLAHYAANLCRETRIFPGIVEVLATLATRDIAWGIVTNKPAFLTDPLIAQLQFDHPPVCVVSGDTVANRKPHPQPMLHACAIARTEPSQSLYVGDAERDIRAGRDAGMRTLVALFGYIGKNEDPAQWGADGMIAAPLEILDWVDATEDKRNVH</sequence>
<dbReference type="AlphaFoldDB" id="A0A1F6VAZ4"/>
<dbReference type="SUPFAM" id="SSF56784">
    <property type="entry name" value="HAD-like"/>
    <property type="match status" value="1"/>
</dbReference>
<evidence type="ECO:0000256" key="1">
    <source>
        <dbReference type="ARBA" id="ARBA00022723"/>
    </source>
</evidence>
<dbReference type="Pfam" id="PF13419">
    <property type="entry name" value="HAD_2"/>
    <property type="match status" value="1"/>
</dbReference>
<evidence type="ECO:0000256" key="3">
    <source>
        <dbReference type="ARBA" id="ARBA00022842"/>
    </source>
</evidence>
<accession>A0A1F6VAZ4</accession>
<evidence type="ECO:0000313" key="5">
    <source>
        <dbReference type="EMBL" id="OGI66726.1"/>
    </source>
</evidence>
<dbReference type="NCBIfam" id="TIGR01549">
    <property type="entry name" value="HAD-SF-IA-v1"/>
    <property type="match status" value="1"/>
</dbReference>
<dbReference type="InterPro" id="IPR023214">
    <property type="entry name" value="HAD_sf"/>
</dbReference>
<comment type="caution">
    <text evidence="5">The sequence shown here is derived from an EMBL/GenBank/DDBJ whole genome shotgun (WGS) entry which is preliminary data.</text>
</comment>
<keyword evidence="1" id="KW-0479">Metal-binding</keyword>
<dbReference type="PANTHER" id="PTHR43434:SF23">
    <property type="entry name" value="PHOSPHOGLYCOLATE PHOSPHATASE"/>
    <property type="match status" value="1"/>
</dbReference>
<dbReference type="GO" id="GO:0046872">
    <property type="term" value="F:metal ion binding"/>
    <property type="evidence" value="ECO:0007669"/>
    <property type="project" value="UniProtKB-KW"/>
</dbReference>
<dbReference type="Gene3D" id="1.10.150.240">
    <property type="entry name" value="Putative phosphatase, domain 2"/>
    <property type="match status" value="1"/>
</dbReference>
<dbReference type="InterPro" id="IPR050155">
    <property type="entry name" value="HAD-like_hydrolase_sf"/>
</dbReference>
<dbReference type="InterPro" id="IPR006439">
    <property type="entry name" value="HAD-SF_hydro_IA"/>
</dbReference>
<dbReference type="InterPro" id="IPR023198">
    <property type="entry name" value="PGP-like_dom2"/>
</dbReference>
<evidence type="ECO:0000313" key="6">
    <source>
        <dbReference type="Proteomes" id="UP000179076"/>
    </source>
</evidence>
<organism evidence="5 6">
    <name type="scientific">Candidatus Muproteobacteria bacterium RBG_16_60_9</name>
    <dbReference type="NCBI Taxonomy" id="1817755"/>
    <lineage>
        <taxon>Bacteria</taxon>
        <taxon>Pseudomonadati</taxon>
        <taxon>Pseudomonadota</taxon>
        <taxon>Candidatus Muproteobacteria</taxon>
    </lineage>
</organism>
<dbReference type="GO" id="GO:0006281">
    <property type="term" value="P:DNA repair"/>
    <property type="evidence" value="ECO:0007669"/>
    <property type="project" value="TreeGrafter"/>
</dbReference>
<proteinExistence type="predicted"/>
<dbReference type="SFLD" id="SFLDG01129">
    <property type="entry name" value="C1.5:_HAD__Beta-PGM__Phosphata"/>
    <property type="match status" value="1"/>
</dbReference>